<keyword evidence="3" id="KW-0418">Kinase</keyword>
<dbReference type="PANTHER" id="PTHR43289:SF34">
    <property type="entry name" value="SERINE_THREONINE-PROTEIN KINASE YBDM-RELATED"/>
    <property type="match status" value="1"/>
</dbReference>
<evidence type="ECO:0000256" key="5">
    <source>
        <dbReference type="PROSITE-ProRule" id="PRU10141"/>
    </source>
</evidence>
<evidence type="ECO:0000256" key="2">
    <source>
        <dbReference type="ARBA" id="ARBA00022741"/>
    </source>
</evidence>
<accession>A0A0R0AWI3</accession>
<feature type="domain" description="Protein kinase" evidence="7">
    <location>
        <begin position="77"/>
        <end position="358"/>
    </location>
</feature>
<organism evidence="8 9">
    <name type="scientific">Stenotrophomonas panacihumi</name>
    <dbReference type="NCBI Taxonomy" id="676599"/>
    <lineage>
        <taxon>Bacteria</taxon>
        <taxon>Pseudomonadati</taxon>
        <taxon>Pseudomonadota</taxon>
        <taxon>Gammaproteobacteria</taxon>
        <taxon>Lysobacterales</taxon>
        <taxon>Lysobacteraceae</taxon>
        <taxon>Stenotrophomonas</taxon>
    </lineage>
</organism>
<feature type="region of interest" description="Disordered" evidence="6">
    <location>
        <begin position="355"/>
        <end position="383"/>
    </location>
</feature>
<proteinExistence type="predicted"/>
<evidence type="ECO:0000256" key="1">
    <source>
        <dbReference type="ARBA" id="ARBA00022679"/>
    </source>
</evidence>
<gene>
    <name evidence="8" type="ORF">ARC20_06850</name>
</gene>
<dbReference type="PANTHER" id="PTHR43289">
    <property type="entry name" value="MITOGEN-ACTIVATED PROTEIN KINASE KINASE KINASE 20-RELATED"/>
    <property type="match status" value="1"/>
</dbReference>
<dbReference type="PROSITE" id="PS00107">
    <property type="entry name" value="PROTEIN_KINASE_ATP"/>
    <property type="match status" value="1"/>
</dbReference>
<keyword evidence="4 5" id="KW-0067">ATP-binding</keyword>
<keyword evidence="1" id="KW-0808">Transferase</keyword>
<dbReference type="RefSeq" id="WP_057645671.1">
    <property type="nucleotide sequence ID" value="NZ_LLXU01000058.1"/>
</dbReference>
<dbReference type="SMART" id="SM00220">
    <property type="entry name" value="S_TKc"/>
    <property type="match status" value="1"/>
</dbReference>
<keyword evidence="2 5" id="KW-0547">Nucleotide-binding</keyword>
<name>A0A0R0AWI3_9GAMM</name>
<keyword evidence="9" id="KW-1185">Reference proteome</keyword>
<sequence>MDARRWAQLSPLLDELLELDEDLRAQRLQQLAQAEPSQAAELSRLLAMEKQSTGFIAEPLLGYHDQSAARGDRVGCYQLHELLGEGGMGQVWLATDVRRTVPLQVALKLLRPDLADPHLRARFLRERDTLLQLSHARIPRLHDAGEEGQLYLALEYAPGEPIIDYCRHHAATPRHCVELFLQVCEALEHVHAQDIVHRDVKPSNILVDAYGEVRLLDFGIACRRGESLEPAPDDATRAFTLHYAAPEQIRGEAVDTTADVYSLGVVLYELLTGQKPYRLRRQSDAEWERAVLRAEVTPPSALVQRQPANAAARRASCLRGDLDAIVLKALQKAATQRYASVTALATDLRRWQRGEPLMPPASASSTGWLRRWRRSPLPPPAQA</sequence>
<dbReference type="CDD" id="cd14014">
    <property type="entry name" value="STKc_PknB_like"/>
    <property type="match status" value="1"/>
</dbReference>
<evidence type="ECO:0000259" key="7">
    <source>
        <dbReference type="PROSITE" id="PS50011"/>
    </source>
</evidence>
<dbReference type="Proteomes" id="UP000051802">
    <property type="component" value="Unassembled WGS sequence"/>
</dbReference>
<dbReference type="EMBL" id="LLXU01000058">
    <property type="protein sequence ID" value="KRG46110.1"/>
    <property type="molecule type" value="Genomic_DNA"/>
</dbReference>
<comment type="caution">
    <text evidence="8">The sequence shown here is derived from an EMBL/GenBank/DDBJ whole genome shotgun (WGS) entry which is preliminary data.</text>
</comment>
<dbReference type="PROSITE" id="PS50011">
    <property type="entry name" value="PROTEIN_KINASE_DOM"/>
    <property type="match status" value="1"/>
</dbReference>
<protein>
    <recommendedName>
        <fullName evidence="7">Protein kinase domain-containing protein</fullName>
    </recommendedName>
</protein>
<dbReference type="GO" id="GO:0004674">
    <property type="term" value="F:protein serine/threonine kinase activity"/>
    <property type="evidence" value="ECO:0007669"/>
    <property type="project" value="TreeGrafter"/>
</dbReference>
<dbReference type="SUPFAM" id="SSF56112">
    <property type="entry name" value="Protein kinase-like (PK-like)"/>
    <property type="match status" value="1"/>
</dbReference>
<evidence type="ECO:0000313" key="8">
    <source>
        <dbReference type="EMBL" id="KRG46110.1"/>
    </source>
</evidence>
<dbReference type="AlphaFoldDB" id="A0A0R0AWI3"/>
<dbReference type="InterPro" id="IPR008271">
    <property type="entry name" value="Ser/Thr_kinase_AS"/>
</dbReference>
<dbReference type="InterPro" id="IPR017441">
    <property type="entry name" value="Protein_kinase_ATP_BS"/>
</dbReference>
<dbReference type="Gene3D" id="1.10.510.10">
    <property type="entry name" value="Transferase(Phosphotransferase) domain 1"/>
    <property type="match status" value="1"/>
</dbReference>
<dbReference type="Pfam" id="PF00069">
    <property type="entry name" value="Pkinase"/>
    <property type="match status" value="1"/>
</dbReference>
<evidence type="ECO:0000256" key="6">
    <source>
        <dbReference type="SAM" id="MobiDB-lite"/>
    </source>
</evidence>
<dbReference type="OrthoDB" id="9801841at2"/>
<dbReference type="Gene3D" id="3.30.200.20">
    <property type="entry name" value="Phosphorylase Kinase, domain 1"/>
    <property type="match status" value="1"/>
</dbReference>
<evidence type="ECO:0000256" key="3">
    <source>
        <dbReference type="ARBA" id="ARBA00022777"/>
    </source>
</evidence>
<dbReference type="STRING" id="676599.ARC20_06850"/>
<dbReference type="InterPro" id="IPR011009">
    <property type="entry name" value="Kinase-like_dom_sf"/>
</dbReference>
<dbReference type="PROSITE" id="PS00108">
    <property type="entry name" value="PROTEIN_KINASE_ST"/>
    <property type="match status" value="1"/>
</dbReference>
<evidence type="ECO:0000313" key="9">
    <source>
        <dbReference type="Proteomes" id="UP000051802"/>
    </source>
</evidence>
<dbReference type="GO" id="GO:0005524">
    <property type="term" value="F:ATP binding"/>
    <property type="evidence" value="ECO:0007669"/>
    <property type="project" value="UniProtKB-UniRule"/>
</dbReference>
<evidence type="ECO:0000256" key="4">
    <source>
        <dbReference type="ARBA" id="ARBA00022840"/>
    </source>
</evidence>
<dbReference type="InterPro" id="IPR000719">
    <property type="entry name" value="Prot_kinase_dom"/>
</dbReference>
<feature type="binding site" evidence="5">
    <location>
        <position position="108"/>
    </location>
    <ligand>
        <name>ATP</name>
        <dbReference type="ChEBI" id="CHEBI:30616"/>
    </ligand>
</feature>
<reference evidence="8 9" key="1">
    <citation type="submission" date="2015-10" db="EMBL/GenBank/DDBJ databases">
        <title>Genome sequencing and analysis of members of genus Stenotrophomonas.</title>
        <authorList>
            <person name="Patil P.P."/>
            <person name="Midha S."/>
            <person name="Patil P.B."/>
        </authorList>
    </citation>
    <scope>NUCLEOTIDE SEQUENCE [LARGE SCALE GENOMIC DNA]</scope>
    <source>
        <strain evidence="8 9">JCM 16536</strain>
    </source>
</reference>